<proteinExistence type="predicted"/>
<evidence type="ECO:0000313" key="2">
    <source>
        <dbReference type="Proteomes" id="UP001604277"/>
    </source>
</evidence>
<name>A0ABD1P397_9LAMI</name>
<gene>
    <name evidence="1" type="ORF">Fot_56148</name>
</gene>
<comment type="caution">
    <text evidence="1">The sequence shown here is derived from an EMBL/GenBank/DDBJ whole genome shotgun (WGS) entry which is preliminary data.</text>
</comment>
<dbReference type="Proteomes" id="UP001604277">
    <property type="component" value="Unassembled WGS sequence"/>
</dbReference>
<reference evidence="2" key="1">
    <citation type="submission" date="2024-07" db="EMBL/GenBank/DDBJ databases">
        <title>Two chromosome-level genome assemblies of Korean endemic species Abeliophyllum distichum and Forsythia ovata (Oleaceae).</title>
        <authorList>
            <person name="Jang H."/>
        </authorList>
    </citation>
    <scope>NUCLEOTIDE SEQUENCE [LARGE SCALE GENOMIC DNA]</scope>
</reference>
<organism evidence="1 2">
    <name type="scientific">Forsythia ovata</name>
    <dbReference type="NCBI Taxonomy" id="205694"/>
    <lineage>
        <taxon>Eukaryota</taxon>
        <taxon>Viridiplantae</taxon>
        <taxon>Streptophyta</taxon>
        <taxon>Embryophyta</taxon>
        <taxon>Tracheophyta</taxon>
        <taxon>Spermatophyta</taxon>
        <taxon>Magnoliopsida</taxon>
        <taxon>eudicotyledons</taxon>
        <taxon>Gunneridae</taxon>
        <taxon>Pentapetalae</taxon>
        <taxon>asterids</taxon>
        <taxon>lamiids</taxon>
        <taxon>Lamiales</taxon>
        <taxon>Oleaceae</taxon>
        <taxon>Forsythieae</taxon>
        <taxon>Forsythia</taxon>
    </lineage>
</organism>
<dbReference type="EMBL" id="JBFOLJ010000038">
    <property type="protein sequence ID" value="KAL2457629.1"/>
    <property type="molecule type" value="Genomic_DNA"/>
</dbReference>
<dbReference type="AlphaFoldDB" id="A0ABD1P397"/>
<sequence length="111" mass="12442">MENVIRRRLEALDSGMFSPSGDALFDLIEHVQGIPFAPSLLKMPTYLPLRQSLQQISSQCHKALRLDSLENNNETNLNLNLEGLHRPCPGALVEDVNRRMCLGGAWLRAAF</sequence>
<protein>
    <submittedName>
        <fullName evidence="1">Uncharacterized protein</fullName>
    </submittedName>
</protein>
<accession>A0ABD1P397</accession>
<evidence type="ECO:0000313" key="1">
    <source>
        <dbReference type="EMBL" id="KAL2457629.1"/>
    </source>
</evidence>
<keyword evidence="2" id="KW-1185">Reference proteome</keyword>